<keyword evidence="1" id="KW-1133">Transmembrane helix</keyword>
<accession>A0A562UMU9</accession>
<dbReference type="Proteomes" id="UP000320547">
    <property type="component" value="Unassembled WGS sequence"/>
</dbReference>
<dbReference type="OrthoDB" id="7433280at2"/>
<dbReference type="RefSeq" id="WP_067598548.1">
    <property type="nucleotide sequence ID" value="NZ_CP015963.1"/>
</dbReference>
<name>A0A562UMU9_9SPHN</name>
<feature type="transmembrane region" description="Helical" evidence="1">
    <location>
        <begin position="103"/>
        <end position="123"/>
    </location>
</feature>
<sequence>MIIEAAIGAGGGLALLALFARMGNRAIADSGYIALVAMLAIYIGAELVTGSLASIITEIAVTSAVIVLARIAMMRWPPAIGGFVLLHGLYDAFLGAASGVAAWYPPLCAGFDVVVGVGLVVVLQRRRSTA</sequence>
<keyword evidence="3" id="KW-1185">Reference proteome</keyword>
<comment type="caution">
    <text evidence="2">The sequence shown here is derived from an EMBL/GenBank/DDBJ whole genome shotgun (WGS) entry which is preliminary data.</text>
</comment>
<organism evidence="2 3">
    <name type="scientific">Altererythrobacter ishigakiensis</name>
    <dbReference type="NCBI Taxonomy" id="476157"/>
    <lineage>
        <taxon>Bacteria</taxon>
        <taxon>Pseudomonadati</taxon>
        <taxon>Pseudomonadota</taxon>
        <taxon>Alphaproteobacteria</taxon>
        <taxon>Sphingomonadales</taxon>
        <taxon>Erythrobacteraceae</taxon>
        <taxon>Altererythrobacter</taxon>
    </lineage>
</organism>
<evidence type="ECO:0000313" key="2">
    <source>
        <dbReference type="EMBL" id="TWJ06955.1"/>
    </source>
</evidence>
<dbReference type="EMBL" id="VLLK01000002">
    <property type="protein sequence ID" value="TWJ06955.1"/>
    <property type="molecule type" value="Genomic_DNA"/>
</dbReference>
<keyword evidence="1" id="KW-0472">Membrane</keyword>
<evidence type="ECO:0000313" key="3">
    <source>
        <dbReference type="Proteomes" id="UP000320547"/>
    </source>
</evidence>
<proteinExistence type="predicted"/>
<dbReference type="STRING" id="476157.GCA_001663155_01176"/>
<reference evidence="2 3" key="1">
    <citation type="submission" date="2019-07" db="EMBL/GenBank/DDBJ databases">
        <title>Genomic Encyclopedia of Archaeal and Bacterial Type Strains, Phase II (KMG-II): from individual species to whole genera.</title>
        <authorList>
            <person name="Goeker M."/>
        </authorList>
    </citation>
    <scope>NUCLEOTIDE SEQUENCE [LARGE SCALE GENOMIC DNA]</scope>
    <source>
        <strain evidence="2 3">ATCC BAA-2084</strain>
    </source>
</reference>
<protein>
    <submittedName>
        <fullName evidence="2">Uncharacterized protein</fullName>
    </submittedName>
</protein>
<keyword evidence="1" id="KW-0812">Transmembrane</keyword>
<dbReference type="AlphaFoldDB" id="A0A562UMU9"/>
<evidence type="ECO:0000256" key="1">
    <source>
        <dbReference type="SAM" id="Phobius"/>
    </source>
</evidence>
<gene>
    <name evidence="2" type="ORF">JN10_2500</name>
</gene>